<dbReference type="KEGG" id="ssl:SS1G_00873"/>
<name>A7E6E8_SCLS1</name>
<dbReference type="AlphaFoldDB" id="A7E6E8"/>
<evidence type="ECO:0000313" key="2">
    <source>
        <dbReference type="Proteomes" id="UP000001312"/>
    </source>
</evidence>
<dbReference type="GeneID" id="5495027"/>
<organism evidence="1 2">
    <name type="scientific">Sclerotinia sclerotiorum (strain ATCC 18683 / 1980 / Ss-1)</name>
    <name type="common">White mold</name>
    <name type="synonym">Whetzelinia sclerotiorum</name>
    <dbReference type="NCBI Taxonomy" id="665079"/>
    <lineage>
        <taxon>Eukaryota</taxon>
        <taxon>Fungi</taxon>
        <taxon>Dikarya</taxon>
        <taxon>Ascomycota</taxon>
        <taxon>Pezizomycotina</taxon>
        <taxon>Leotiomycetes</taxon>
        <taxon>Helotiales</taxon>
        <taxon>Sclerotiniaceae</taxon>
        <taxon>Sclerotinia</taxon>
    </lineage>
</organism>
<accession>A7E6E8</accession>
<sequence>MHTHMIYTTIHTSFVQKHSASHKFTTTQSFSSDDGSLLAFLRQQGCVLGGLSLKKRWVGKQKIRRGSRIHLEIVMDSDGIHTWKRAVGSE</sequence>
<dbReference type="Proteomes" id="UP000001312">
    <property type="component" value="Unassembled WGS sequence"/>
</dbReference>
<evidence type="ECO:0000313" key="1">
    <source>
        <dbReference type="EMBL" id="EDN91470.1"/>
    </source>
</evidence>
<reference evidence="2" key="1">
    <citation type="journal article" date="2011" name="PLoS Genet.">
        <title>Genomic analysis of the necrotrophic fungal pathogens Sclerotinia sclerotiorum and Botrytis cinerea.</title>
        <authorList>
            <person name="Amselem J."/>
            <person name="Cuomo C.A."/>
            <person name="van Kan J.A."/>
            <person name="Viaud M."/>
            <person name="Benito E.P."/>
            <person name="Couloux A."/>
            <person name="Coutinho P.M."/>
            <person name="de Vries R.P."/>
            <person name="Dyer P.S."/>
            <person name="Fillinger S."/>
            <person name="Fournier E."/>
            <person name="Gout L."/>
            <person name="Hahn M."/>
            <person name="Kohn L."/>
            <person name="Lapalu N."/>
            <person name="Plummer K.M."/>
            <person name="Pradier J.M."/>
            <person name="Quevillon E."/>
            <person name="Sharon A."/>
            <person name="Simon A."/>
            <person name="ten Have A."/>
            <person name="Tudzynski B."/>
            <person name="Tudzynski P."/>
            <person name="Wincker P."/>
            <person name="Andrew M."/>
            <person name="Anthouard V."/>
            <person name="Beever R.E."/>
            <person name="Beffa R."/>
            <person name="Benoit I."/>
            <person name="Bouzid O."/>
            <person name="Brault B."/>
            <person name="Chen Z."/>
            <person name="Choquer M."/>
            <person name="Collemare J."/>
            <person name="Cotton P."/>
            <person name="Danchin E.G."/>
            <person name="Da Silva C."/>
            <person name="Gautier A."/>
            <person name="Giraud C."/>
            <person name="Giraud T."/>
            <person name="Gonzalez C."/>
            <person name="Grossetete S."/>
            <person name="Guldener U."/>
            <person name="Henrissat B."/>
            <person name="Howlett B.J."/>
            <person name="Kodira C."/>
            <person name="Kretschmer M."/>
            <person name="Lappartient A."/>
            <person name="Leroch M."/>
            <person name="Levis C."/>
            <person name="Mauceli E."/>
            <person name="Neuveglise C."/>
            <person name="Oeser B."/>
            <person name="Pearson M."/>
            <person name="Poulain J."/>
            <person name="Poussereau N."/>
            <person name="Quesneville H."/>
            <person name="Rascle C."/>
            <person name="Schumacher J."/>
            <person name="Segurens B."/>
            <person name="Sexton A."/>
            <person name="Silva E."/>
            <person name="Sirven C."/>
            <person name="Soanes D.M."/>
            <person name="Talbot N.J."/>
            <person name="Templeton M."/>
            <person name="Yandava C."/>
            <person name="Yarden O."/>
            <person name="Zeng Q."/>
            <person name="Rollins J.A."/>
            <person name="Lebrun M.H."/>
            <person name="Dickman M."/>
        </authorList>
    </citation>
    <scope>NUCLEOTIDE SEQUENCE [LARGE SCALE GENOMIC DNA]</scope>
    <source>
        <strain evidence="2">ATCC 18683 / 1980 / Ss-1</strain>
    </source>
</reference>
<protein>
    <submittedName>
        <fullName evidence="1">Uncharacterized protein</fullName>
    </submittedName>
</protein>
<dbReference type="HOGENOM" id="CLU_2442191_0_0_1"/>
<gene>
    <name evidence="1" type="ORF">SS1G_00873</name>
</gene>
<proteinExistence type="predicted"/>
<dbReference type="EMBL" id="CH476621">
    <property type="protein sequence ID" value="EDN91470.1"/>
    <property type="molecule type" value="Genomic_DNA"/>
</dbReference>
<dbReference type="RefSeq" id="XP_001598784.1">
    <property type="nucleotide sequence ID" value="XM_001598734.1"/>
</dbReference>
<dbReference type="InParanoid" id="A7E6E8"/>
<keyword evidence="2" id="KW-1185">Reference proteome</keyword>